<protein>
    <submittedName>
        <fullName evidence="3">Uncharacterized protein</fullName>
    </submittedName>
</protein>
<dbReference type="AlphaFoldDB" id="A0AAV4U046"/>
<evidence type="ECO:0000256" key="2">
    <source>
        <dbReference type="SAM" id="SignalP"/>
    </source>
</evidence>
<name>A0AAV4U046_9ARAC</name>
<comment type="caution">
    <text evidence="3">The sequence shown here is derived from an EMBL/GenBank/DDBJ whole genome shotgun (WGS) entry which is preliminary data.</text>
</comment>
<feature type="chain" id="PRO_5043573747" evidence="2">
    <location>
        <begin position="20"/>
        <end position="771"/>
    </location>
</feature>
<evidence type="ECO:0000256" key="1">
    <source>
        <dbReference type="SAM" id="Phobius"/>
    </source>
</evidence>
<dbReference type="EMBL" id="BPLQ01010497">
    <property type="protein sequence ID" value="GIY51134.1"/>
    <property type="molecule type" value="Genomic_DNA"/>
</dbReference>
<keyword evidence="1" id="KW-1133">Transmembrane helix</keyword>
<keyword evidence="4" id="KW-1185">Reference proteome</keyword>
<keyword evidence="1" id="KW-0472">Membrane</keyword>
<reference evidence="3 4" key="1">
    <citation type="submission" date="2021-06" db="EMBL/GenBank/DDBJ databases">
        <title>Caerostris darwini draft genome.</title>
        <authorList>
            <person name="Kono N."/>
            <person name="Arakawa K."/>
        </authorList>
    </citation>
    <scope>NUCLEOTIDE SEQUENCE [LARGE SCALE GENOMIC DNA]</scope>
</reference>
<dbReference type="Proteomes" id="UP001054837">
    <property type="component" value="Unassembled WGS sequence"/>
</dbReference>
<gene>
    <name evidence="3" type="primary">X975_08449</name>
    <name evidence="3" type="ORF">CDAR_489371</name>
</gene>
<feature type="transmembrane region" description="Helical" evidence="1">
    <location>
        <begin position="749"/>
        <end position="768"/>
    </location>
</feature>
<accession>A0AAV4U046</accession>
<feature type="signal peptide" evidence="2">
    <location>
        <begin position="1"/>
        <end position="19"/>
    </location>
</feature>
<evidence type="ECO:0000313" key="4">
    <source>
        <dbReference type="Proteomes" id="UP001054837"/>
    </source>
</evidence>
<sequence length="771" mass="87206">MNAGTAFIAFFAFLPIASPFMNVGDFSRNGLKRCYERGTIPEKVNGQDLPLPSSIETFISLIERYETRQPSVTTTDLIRKLLMSFKVDDLSGDFRAWTSSARYANDFETYFFNVVSRPKYEFETGDFTDDEKCALHFMLSHTINGTAWGNEELLEDGTIKHPREYGVVSVHSKWKHAFSLSKVLLGIQAGLLGNNERSANEVIRALQSGQGDENLGSVKVNRLYAVTLGTLVSHYANKIYKRNEPITFVPNGMWNDASCPTSYVLSENNNKYVTNSVIRGAIDGLLIGLKISDKPETFQKMKLSQILRMYYGATGLIDETDSVSRSNYQWCERERNFDNLRNVPDEIYKFYLLYTSYLGAEPVERAQEEVNEIINSIQKSSEVFNDILAEASSECLRSDTSLDKRCSTPSDIFAILDWGTEVQRNFQIEIVGNLSVNFDIGPKGSSVGVYSNMKSQLSKGLNTIINNTGVSGCQSCFAKYYQRGGGKNSDIEVIEKLNETLTDFVEHYDKAQSEFNAVKSGTPAKVILYFSYNTAVNDDYRLRDILWEFEKSFKEATILGIGPGKESLKVFTLKDDHDIFQIPTGSANALDFASKLRSRICKVPAEFQFKECIRNSRSSEQENRQELVIGLNKRQYWAMYPKYFLKSYTVYLKFRPQDGAQIKVCFTRSAYTIMEDNPQNINCQESSGEEIKFEVKNPCHKRNVNSCDPFFFIVDGKKAPNGVCQSINCDTPKDIQFEFQHEGVSCNTASITSISVLALFLVVFSLILQKQ</sequence>
<evidence type="ECO:0000313" key="3">
    <source>
        <dbReference type="EMBL" id="GIY51134.1"/>
    </source>
</evidence>
<proteinExistence type="predicted"/>
<organism evidence="3 4">
    <name type="scientific">Caerostris darwini</name>
    <dbReference type="NCBI Taxonomy" id="1538125"/>
    <lineage>
        <taxon>Eukaryota</taxon>
        <taxon>Metazoa</taxon>
        <taxon>Ecdysozoa</taxon>
        <taxon>Arthropoda</taxon>
        <taxon>Chelicerata</taxon>
        <taxon>Arachnida</taxon>
        <taxon>Araneae</taxon>
        <taxon>Araneomorphae</taxon>
        <taxon>Entelegynae</taxon>
        <taxon>Araneoidea</taxon>
        <taxon>Araneidae</taxon>
        <taxon>Caerostris</taxon>
    </lineage>
</organism>
<keyword evidence="2" id="KW-0732">Signal</keyword>
<keyword evidence="1" id="KW-0812">Transmembrane</keyword>